<dbReference type="GO" id="GO:0005975">
    <property type="term" value="P:carbohydrate metabolic process"/>
    <property type="evidence" value="ECO:0007669"/>
    <property type="project" value="InterPro"/>
</dbReference>
<keyword evidence="9 10" id="KW-0961">Cell wall biogenesis/degradation</keyword>
<evidence type="ECO:0000256" key="3">
    <source>
        <dbReference type="ARBA" id="ARBA00022676"/>
    </source>
</evidence>
<feature type="compositionally biased region" description="Polar residues" evidence="11">
    <location>
        <begin position="377"/>
        <end position="392"/>
    </location>
</feature>
<comment type="function">
    <text evidence="10">Cell wall formation. Catalyzes the transfer of a GlcNAc subunit on undecaprenyl-pyrophosphoryl-MurNAc-pentapeptide (lipid intermediate I) to form undecaprenyl-pyrophosphoryl-MurNAc-(pentapeptide)GlcNAc (lipid intermediate II).</text>
</comment>
<dbReference type="Proteomes" id="UP000653730">
    <property type="component" value="Unassembled WGS sequence"/>
</dbReference>
<evidence type="ECO:0000259" key="13">
    <source>
        <dbReference type="Pfam" id="PF04101"/>
    </source>
</evidence>
<name>A0A926JTV1_9FLAO</name>
<evidence type="ECO:0000256" key="8">
    <source>
        <dbReference type="ARBA" id="ARBA00023306"/>
    </source>
</evidence>
<feature type="binding site" evidence="10">
    <location>
        <position position="168"/>
    </location>
    <ligand>
        <name>UDP-N-acetyl-alpha-D-glucosamine</name>
        <dbReference type="ChEBI" id="CHEBI:57705"/>
    </ligand>
</feature>
<evidence type="ECO:0000256" key="5">
    <source>
        <dbReference type="ARBA" id="ARBA00022960"/>
    </source>
</evidence>
<dbReference type="PANTHER" id="PTHR21015:SF22">
    <property type="entry name" value="GLYCOSYLTRANSFERASE"/>
    <property type="match status" value="1"/>
</dbReference>
<dbReference type="Pfam" id="PF04101">
    <property type="entry name" value="Glyco_tran_28_C"/>
    <property type="match status" value="1"/>
</dbReference>
<dbReference type="EC" id="2.4.1.227" evidence="10"/>
<feature type="binding site" evidence="10">
    <location>
        <position position="295"/>
    </location>
    <ligand>
        <name>UDP-N-acetyl-alpha-D-glucosamine</name>
        <dbReference type="ChEBI" id="CHEBI:57705"/>
    </ligand>
</feature>
<feature type="domain" description="Glycosyl transferase family 28 C-terminal" evidence="13">
    <location>
        <begin position="193"/>
        <end position="349"/>
    </location>
</feature>
<dbReference type="GO" id="GO:0051301">
    <property type="term" value="P:cell division"/>
    <property type="evidence" value="ECO:0007669"/>
    <property type="project" value="UniProtKB-KW"/>
</dbReference>
<feature type="binding site" evidence="10">
    <location>
        <begin position="13"/>
        <end position="15"/>
    </location>
    <ligand>
        <name>UDP-N-acetyl-alpha-D-glucosamine</name>
        <dbReference type="ChEBI" id="CHEBI:57705"/>
    </ligand>
</feature>
<keyword evidence="6 10" id="KW-0573">Peptidoglycan synthesis</keyword>
<keyword evidence="15" id="KW-1185">Reference proteome</keyword>
<keyword evidence="3 10" id="KW-0328">Glycosyltransferase</keyword>
<keyword evidence="5 10" id="KW-0133">Cell shape</keyword>
<dbReference type="SUPFAM" id="SSF53756">
    <property type="entry name" value="UDP-Glycosyltransferase/glycogen phosphorylase"/>
    <property type="match status" value="1"/>
</dbReference>
<dbReference type="InterPro" id="IPR007235">
    <property type="entry name" value="Glyco_trans_28_C"/>
</dbReference>
<dbReference type="HAMAP" id="MF_00033">
    <property type="entry name" value="MurG"/>
    <property type="match status" value="1"/>
</dbReference>
<dbReference type="InterPro" id="IPR004276">
    <property type="entry name" value="GlycoTrans_28_N"/>
</dbReference>
<dbReference type="RefSeq" id="WP_187966280.1">
    <property type="nucleotide sequence ID" value="NZ_JACVDC010000047.1"/>
</dbReference>
<reference evidence="14 15" key="1">
    <citation type="submission" date="2020-09" db="EMBL/GenBank/DDBJ databases">
        <title>Sinomicrobium weinanense sp. nov., a halophilic bacteria isolated from saline-alkali soil.</title>
        <authorList>
            <person name="Wu P."/>
            <person name="Ren H."/>
            <person name="Mei Y."/>
            <person name="Liang Y."/>
            <person name="Chen Z."/>
        </authorList>
    </citation>
    <scope>NUCLEOTIDE SEQUENCE [LARGE SCALE GENOMIC DNA]</scope>
    <source>
        <strain evidence="14 15">FJxs</strain>
    </source>
</reference>
<keyword evidence="8 10" id="KW-0131">Cell cycle</keyword>
<comment type="caution">
    <text evidence="14">The sequence shown here is derived from an EMBL/GenBank/DDBJ whole genome shotgun (WGS) entry which is preliminary data.</text>
</comment>
<evidence type="ECO:0000259" key="12">
    <source>
        <dbReference type="Pfam" id="PF03033"/>
    </source>
</evidence>
<gene>
    <name evidence="10 14" type="primary">murG</name>
    <name evidence="14" type="ORF">IBL28_14285</name>
</gene>
<comment type="similarity">
    <text evidence="10">Belongs to the glycosyltransferase 28 family. MurG subfamily.</text>
</comment>
<keyword evidence="7 10" id="KW-0472">Membrane</keyword>
<dbReference type="InterPro" id="IPR006009">
    <property type="entry name" value="GlcNAc_MurG"/>
</dbReference>
<keyword evidence="4 10" id="KW-0808">Transferase</keyword>
<evidence type="ECO:0000256" key="10">
    <source>
        <dbReference type="HAMAP-Rule" id="MF_00033"/>
    </source>
</evidence>
<feature type="binding site" evidence="10">
    <location>
        <position position="127"/>
    </location>
    <ligand>
        <name>UDP-N-acetyl-alpha-D-glucosamine</name>
        <dbReference type="ChEBI" id="CHEBI:57705"/>
    </ligand>
</feature>
<proteinExistence type="inferred from homology"/>
<evidence type="ECO:0000256" key="6">
    <source>
        <dbReference type="ARBA" id="ARBA00022984"/>
    </source>
</evidence>
<comment type="subcellular location">
    <subcellularLocation>
        <location evidence="10">Cell membrane</location>
        <topology evidence="10">Peripheral membrane protein</topology>
        <orientation evidence="10">Cytoplasmic side</orientation>
    </subcellularLocation>
</comment>
<feature type="binding site" evidence="10">
    <location>
        <position position="200"/>
    </location>
    <ligand>
        <name>UDP-N-acetyl-alpha-D-glucosamine</name>
        <dbReference type="ChEBI" id="CHEBI:57705"/>
    </ligand>
</feature>
<dbReference type="GO" id="GO:0009252">
    <property type="term" value="P:peptidoglycan biosynthetic process"/>
    <property type="evidence" value="ECO:0007669"/>
    <property type="project" value="UniProtKB-UniRule"/>
</dbReference>
<comment type="caution">
    <text evidence="10">Lacks conserved residue(s) required for the propagation of feature annotation.</text>
</comment>
<feature type="region of interest" description="Disordered" evidence="11">
    <location>
        <begin position="356"/>
        <end position="392"/>
    </location>
</feature>
<evidence type="ECO:0000256" key="1">
    <source>
        <dbReference type="ARBA" id="ARBA00022475"/>
    </source>
</evidence>
<dbReference type="NCBIfam" id="TIGR01133">
    <property type="entry name" value="murG"/>
    <property type="match status" value="1"/>
</dbReference>
<evidence type="ECO:0000256" key="2">
    <source>
        <dbReference type="ARBA" id="ARBA00022618"/>
    </source>
</evidence>
<dbReference type="PANTHER" id="PTHR21015">
    <property type="entry name" value="UDP-N-ACETYLGLUCOSAMINE--N-ACETYLMURAMYL-(PENTAPEPTIDE) PYROPHOSPHORYL-UNDECAPRENOL N-ACETYLGLUCOSAMINE TRANSFERASE 1"/>
    <property type="match status" value="1"/>
</dbReference>
<sequence length="392" mass="43405">MSNYRFIISGGGTGGHIYPAIAIADELKARYPEAEFLFVGARDRMEMEKVPRAGYKIEGLWISGIQRKLTLKNLSFPFKLISSLWKARAIVNRFSPDIAIGTGGFASGPLLQMASRKGIPCVLQEQNSYPGITNKLLAQKARKICVAYDGLERFFPAEKILKTGNPVRQDLLKVGEKKEEAQKFFGLKPDKKVLLVLGGSLGARAINQLVEKQLSLFREHEVQVLWQCGKLYYEEFKKHTDNTVQVHAFINEMDLAYAAADVVISRAGAGSVSELSIVGKPVIFIPSPHVAEDHQTKNARAVADKDAAILIREKDLEEKFEGEFSTLISSEARQNELGANIKKLALPNATKDIVDEIEKHVKTHGRASQTEKKDDASQTGMKGRASQTKQPK</sequence>
<feature type="binding site" evidence="10">
    <location>
        <position position="250"/>
    </location>
    <ligand>
        <name>UDP-N-acetyl-alpha-D-glucosamine</name>
        <dbReference type="ChEBI" id="CHEBI:57705"/>
    </ligand>
</feature>
<keyword evidence="2 10" id="KW-0132">Cell division</keyword>
<evidence type="ECO:0000256" key="11">
    <source>
        <dbReference type="SAM" id="MobiDB-lite"/>
    </source>
</evidence>
<dbReference type="GO" id="GO:0071555">
    <property type="term" value="P:cell wall organization"/>
    <property type="evidence" value="ECO:0007669"/>
    <property type="project" value="UniProtKB-KW"/>
</dbReference>
<dbReference type="AlphaFoldDB" id="A0A926JTV1"/>
<protein>
    <recommendedName>
        <fullName evidence="10">UDP-N-acetylglucosamine--N-acetylmuramyl-(pentapeptide) pyrophosphoryl-undecaprenol N-acetylglucosamine transferase</fullName>
        <ecNumber evidence="10">2.4.1.227</ecNumber>
    </recommendedName>
    <alternativeName>
        <fullName evidence="10">Undecaprenyl-PP-MurNAc-pentapeptide-UDPGlcNAc GlcNAc transferase</fullName>
    </alternativeName>
</protein>
<dbReference type="GO" id="GO:0008360">
    <property type="term" value="P:regulation of cell shape"/>
    <property type="evidence" value="ECO:0007669"/>
    <property type="project" value="UniProtKB-KW"/>
</dbReference>
<evidence type="ECO:0000256" key="9">
    <source>
        <dbReference type="ARBA" id="ARBA00023316"/>
    </source>
</evidence>
<feature type="domain" description="Glycosyltransferase family 28 N-terminal" evidence="12">
    <location>
        <begin position="6"/>
        <end position="145"/>
    </location>
</feature>
<organism evidence="14 15">
    <name type="scientific">Sinomicrobium weinanense</name>
    <dbReference type="NCBI Taxonomy" id="2842200"/>
    <lineage>
        <taxon>Bacteria</taxon>
        <taxon>Pseudomonadati</taxon>
        <taxon>Bacteroidota</taxon>
        <taxon>Flavobacteriia</taxon>
        <taxon>Flavobacteriales</taxon>
        <taxon>Flavobacteriaceae</taxon>
        <taxon>Sinomicrobium</taxon>
    </lineage>
</organism>
<dbReference type="GO" id="GO:0005886">
    <property type="term" value="C:plasma membrane"/>
    <property type="evidence" value="ECO:0007669"/>
    <property type="project" value="UniProtKB-SubCell"/>
</dbReference>
<dbReference type="Gene3D" id="3.40.50.2000">
    <property type="entry name" value="Glycogen Phosphorylase B"/>
    <property type="match status" value="2"/>
</dbReference>
<keyword evidence="1 10" id="KW-1003">Cell membrane</keyword>
<dbReference type="EMBL" id="JACVDC010000047">
    <property type="protein sequence ID" value="MBC9797142.1"/>
    <property type="molecule type" value="Genomic_DNA"/>
</dbReference>
<comment type="catalytic activity">
    <reaction evidence="10">
        <text>di-trans,octa-cis-undecaprenyl diphospho-N-acetyl-alpha-D-muramoyl-L-alanyl-D-glutamyl-meso-2,6-diaminopimeloyl-D-alanyl-D-alanine + UDP-N-acetyl-alpha-D-glucosamine = di-trans,octa-cis-undecaprenyl diphospho-[N-acetyl-alpha-D-glucosaminyl-(1-&gt;4)]-N-acetyl-alpha-D-muramoyl-L-alanyl-D-glutamyl-meso-2,6-diaminopimeloyl-D-alanyl-D-alanine + UDP + H(+)</text>
        <dbReference type="Rhea" id="RHEA:31227"/>
        <dbReference type="ChEBI" id="CHEBI:15378"/>
        <dbReference type="ChEBI" id="CHEBI:57705"/>
        <dbReference type="ChEBI" id="CHEBI:58223"/>
        <dbReference type="ChEBI" id="CHEBI:61387"/>
        <dbReference type="ChEBI" id="CHEBI:61388"/>
        <dbReference type="EC" id="2.4.1.227"/>
    </reaction>
</comment>
<evidence type="ECO:0000313" key="15">
    <source>
        <dbReference type="Proteomes" id="UP000653730"/>
    </source>
</evidence>
<dbReference type="Pfam" id="PF03033">
    <property type="entry name" value="Glyco_transf_28"/>
    <property type="match status" value="1"/>
</dbReference>
<comment type="pathway">
    <text evidence="10">Cell wall biogenesis; peptidoglycan biosynthesis.</text>
</comment>
<accession>A0A926JTV1</accession>
<evidence type="ECO:0000256" key="7">
    <source>
        <dbReference type="ARBA" id="ARBA00023136"/>
    </source>
</evidence>
<evidence type="ECO:0000313" key="14">
    <source>
        <dbReference type="EMBL" id="MBC9797142.1"/>
    </source>
</evidence>
<dbReference type="CDD" id="cd03785">
    <property type="entry name" value="GT28_MurG"/>
    <property type="match status" value="1"/>
</dbReference>
<evidence type="ECO:0000256" key="4">
    <source>
        <dbReference type="ARBA" id="ARBA00022679"/>
    </source>
</evidence>
<dbReference type="GO" id="GO:0050511">
    <property type="term" value="F:undecaprenyldiphospho-muramoylpentapeptide beta-N-acetylglucosaminyltransferase activity"/>
    <property type="evidence" value="ECO:0007669"/>
    <property type="project" value="UniProtKB-UniRule"/>
</dbReference>